<evidence type="ECO:0000313" key="3">
    <source>
        <dbReference type="EMBL" id="KAK6996800.1"/>
    </source>
</evidence>
<name>A0AAW0A1E8_9AGAR</name>
<dbReference type="GO" id="GO:0016853">
    <property type="term" value="F:isomerase activity"/>
    <property type="evidence" value="ECO:0007669"/>
    <property type="project" value="UniProtKB-KW"/>
</dbReference>
<reference evidence="3 4" key="1">
    <citation type="journal article" date="2024" name="J Genomics">
        <title>Draft genome sequencing and assembly of Favolaschia claudopus CIRM-BRFM 2984 isolated from oak limbs.</title>
        <authorList>
            <person name="Navarro D."/>
            <person name="Drula E."/>
            <person name="Chaduli D."/>
            <person name="Cazenave R."/>
            <person name="Ahrendt S."/>
            <person name="Wang J."/>
            <person name="Lipzen A."/>
            <person name="Daum C."/>
            <person name="Barry K."/>
            <person name="Grigoriev I.V."/>
            <person name="Favel A."/>
            <person name="Rosso M.N."/>
            <person name="Martin F."/>
        </authorList>
    </citation>
    <scope>NUCLEOTIDE SEQUENCE [LARGE SCALE GENOMIC DNA]</scope>
    <source>
        <strain evidence="3 4">CIRM-BRFM 2984</strain>
    </source>
</reference>
<proteinExistence type="inferred from homology"/>
<accession>A0AAW0A1E8</accession>
<dbReference type="PIRSF" id="PIRSF016184">
    <property type="entry name" value="PhzC_PhzF"/>
    <property type="match status" value="1"/>
</dbReference>
<dbReference type="SUPFAM" id="SSF54506">
    <property type="entry name" value="Diaminopimelate epimerase-like"/>
    <property type="match status" value="1"/>
</dbReference>
<dbReference type="GO" id="GO:0005737">
    <property type="term" value="C:cytoplasm"/>
    <property type="evidence" value="ECO:0007669"/>
    <property type="project" value="TreeGrafter"/>
</dbReference>
<dbReference type="AlphaFoldDB" id="A0AAW0A1E8"/>
<dbReference type="NCBIfam" id="TIGR00654">
    <property type="entry name" value="PhzF_family"/>
    <property type="match status" value="1"/>
</dbReference>
<dbReference type="Proteomes" id="UP001362999">
    <property type="component" value="Unassembled WGS sequence"/>
</dbReference>
<keyword evidence="2" id="KW-0413">Isomerase</keyword>
<organism evidence="3 4">
    <name type="scientific">Favolaschia claudopus</name>
    <dbReference type="NCBI Taxonomy" id="2862362"/>
    <lineage>
        <taxon>Eukaryota</taxon>
        <taxon>Fungi</taxon>
        <taxon>Dikarya</taxon>
        <taxon>Basidiomycota</taxon>
        <taxon>Agaricomycotina</taxon>
        <taxon>Agaricomycetes</taxon>
        <taxon>Agaricomycetidae</taxon>
        <taxon>Agaricales</taxon>
        <taxon>Marasmiineae</taxon>
        <taxon>Mycenaceae</taxon>
        <taxon>Favolaschia</taxon>
    </lineage>
</organism>
<evidence type="ECO:0000256" key="2">
    <source>
        <dbReference type="ARBA" id="ARBA00023235"/>
    </source>
</evidence>
<dbReference type="Gene3D" id="3.10.310.10">
    <property type="entry name" value="Diaminopimelate Epimerase, Chain A, domain 1"/>
    <property type="match status" value="2"/>
</dbReference>
<dbReference type="EMBL" id="JAWWNJ010000096">
    <property type="protein sequence ID" value="KAK6996800.1"/>
    <property type="molecule type" value="Genomic_DNA"/>
</dbReference>
<sequence length="324" mass="35024">MDGTFDCHRNGDLVQRHPVGSLDFQIHNAFTTNIFGGNPAVIIFLNEMLPDNVLEKINANFNQPIVVYVSLPTSDTPLPEGRARFGLRWFGPTNEVHICGHGTLAAAEAIFRSLDSKKHITVLEFETLSGILTAHRVDDQISMELPAGSTIPASPEEEAAVAEIFAGALAKPSVKLNYVGYGGSGFTNYLLVEVDTTENLGQWKPDVSFFAKLAPRTQILVVTSASETEGIAYETRMFGPTIGVPEDHVCGSAHCLNAPYWARKSQQEFTAGGYTDGKRQHAKAVSARGGDIWASYSSAAKRVQIYGHVKSVAVGTLDLSDISV</sequence>
<evidence type="ECO:0000256" key="1">
    <source>
        <dbReference type="ARBA" id="ARBA00008270"/>
    </source>
</evidence>
<protein>
    <submittedName>
        <fullName evidence="3">Diaminopimelate epimerase-like protein</fullName>
    </submittedName>
</protein>
<dbReference type="PANTHER" id="PTHR13774:SF17">
    <property type="entry name" value="PHENAZINE BIOSYNTHESIS-LIKE DOMAIN-CONTAINING PROTEIN"/>
    <property type="match status" value="1"/>
</dbReference>
<dbReference type="InterPro" id="IPR003719">
    <property type="entry name" value="Phenazine_PhzF-like"/>
</dbReference>
<comment type="caution">
    <text evidence="3">The sequence shown here is derived from an EMBL/GenBank/DDBJ whole genome shotgun (WGS) entry which is preliminary data.</text>
</comment>
<dbReference type="PANTHER" id="PTHR13774">
    <property type="entry name" value="PHENAZINE BIOSYNTHESIS PROTEIN"/>
    <property type="match status" value="1"/>
</dbReference>
<gene>
    <name evidence="3" type="ORF">R3P38DRAFT_3627795</name>
</gene>
<comment type="similarity">
    <text evidence="1">Belongs to the PhzF family.</text>
</comment>
<keyword evidence="4" id="KW-1185">Reference proteome</keyword>
<dbReference type="Pfam" id="PF02567">
    <property type="entry name" value="PhzC-PhzF"/>
    <property type="match status" value="1"/>
</dbReference>
<evidence type="ECO:0000313" key="4">
    <source>
        <dbReference type="Proteomes" id="UP001362999"/>
    </source>
</evidence>